<reference evidence="2" key="2">
    <citation type="submission" date="2020-10" db="UniProtKB">
        <authorList>
            <consortium name="WormBaseParasite"/>
        </authorList>
    </citation>
    <scope>IDENTIFICATION</scope>
</reference>
<dbReference type="Proteomes" id="UP000492821">
    <property type="component" value="Unassembled WGS sequence"/>
</dbReference>
<reference evidence="1" key="1">
    <citation type="journal article" date="2013" name="Genetics">
        <title>The draft genome and transcriptome of Panagrellus redivivus are shaped by the harsh demands of a free-living lifestyle.</title>
        <authorList>
            <person name="Srinivasan J."/>
            <person name="Dillman A.R."/>
            <person name="Macchietto M.G."/>
            <person name="Heikkinen L."/>
            <person name="Lakso M."/>
            <person name="Fracchia K.M."/>
            <person name="Antoshechkin I."/>
            <person name="Mortazavi A."/>
            <person name="Wong G."/>
            <person name="Sternberg P.W."/>
        </authorList>
    </citation>
    <scope>NUCLEOTIDE SEQUENCE [LARGE SCALE GENOMIC DNA]</scope>
    <source>
        <strain evidence="1">MT8872</strain>
    </source>
</reference>
<name>A0A7E4VS24_PANRE</name>
<protein>
    <submittedName>
        <fullName evidence="2">DUF1116 domain-containing protein</fullName>
    </submittedName>
</protein>
<sequence length="441" mass="48456">MTAFDCPDFSTLPHVNDPMPAFPAYVSLEGNQYDKYIPSTGMEKLYSKLCGCVRGVFQAGLYADAPNDGLMYLGDDPSEYYLPAVTLQPTPDGKTELETRAVAASFLISKTRVWAEVVKVIDQKVTPAAKLAVKRGVAHIMCAIAGFGEGIFIKDATTDVTSVSETLAYIDVDAEIFESIEKSREIQSTQAPRIIAIMAYNAMFKTGNFKGNYYQCFNSIQKHFLALLKSLAIDETVINLLYNGTTLKPKFSEILCELICNTIIHDSDANRFFYYLNNREFLPALIGGLTNDDLSTFNPNYYGGTALCASKGVLEILQKLNLSNDGSKEHLQTVDNFLAQVTQNNRLGLIAYSFKAPTFLNAPTKKLPSEVKCVEDYCAPWAAAIKHVKSRRIPGSAFLKRLSIPGILNLTKSIDCVGMYGFQLGALSDALALHKNSNVAV</sequence>
<accession>A0A7E4VS24</accession>
<evidence type="ECO:0000313" key="1">
    <source>
        <dbReference type="Proteomes" id="UP000492821"/>
    </source>
</evidence>
<organism evidence="1 2">
    <name type="scientific">Panagrellus redivivus</name>
    <name type="common">Microworm</name>
    <dbReference type="NCBI Taxonomy" id="6233"/>
    <lineage>
        <taxon>Eukaryota</taxon>
        <taxon>Metazoa</taxon>
        <taxon>Ecdysozoa</taxon>
        <taxon>Nematoda</taxon>
        <taxon>Chromadorea</taxon>
        <taxon>Rhabditida</taxon>
        <taxon>Tylenchina</taxon>
        <taxon>Panagrolaimomorpha</taxon>
        <taxon>Panagrolaimoidea</taxon>
        <taxon>Panagrolaimidae</taxon>
        <taxon>Panagrellus</taxon>
    </lineage>
</organism>
<evidence type="ECO:0000313" key="2">
    <source>
        <dbReference type="WBParaSite" id="Pan_g2566.t1"/>
    </source>
</evidence>
<dbReference type="WBParaSite" id="Pan_g2566.t1">
    <property type="protein sequence ID" value="Pan_g2566.t1"/>
    <property type="gene ID" value="Pan_g2566"/>
</dbReference>
<proteinExistence type="predicted"/>
<keyword evidence="1" id="KW-1185">Reference proteome</keyword>
<dbReference type="AlphaFoldDB" id="A0A7E4VS24"/>